<name>A0A380Q9R9_YERPU</name>
<dbReference type="Proteomes" id="UP000255087">
    <property type="component" value="Unassembled WGS sequence"/>
</dbReference>
<accession>A0A380Q9R9</accession>
<reference evidence="1 2" key="1">
    <citation type="submission" date="2018-06" db="EMBL/GenBank/DDBJ databases">
        <authorList>
            <consortium name="Pathogen Informatics"/>
            <person name="Doyle S."/>
        </authorList>
    </citation>
    <scope>NUCLEOTIDE SEQUENCE [LARGE SCALE GENOMIC DNA]</scope>
    <source>
        <strain evidence="1 2">NCTC8580</strain>
    </source>
</reference>
<dbReference type="AlphaFoldDB" id="A0A380Q9R9"/>
<evidence type="ECO:0000313" key="1">
    <source>
        <dbReference type="EMBL" id="SUP82473.1"/>
    </source>
</evidence>
<evidence type="ECO:0000313" key="2">
    <source>
        <dbReference type="Proteomes" id="UP000255087"/>
    </source>
</evidence>
<organism evidence="1 2">
    <name type="scientific">Yersinia pseudotuberculosis</name>
    <dbReference type="NCBI Taxonomy" id="633"/>
    <lineage>
        <taxon>Bacteria</taxon>
        <taxon>Pseudomonadati</taxon>
        <taxon>Pseudomonadota</taxon>
        <taxon>Gammaproteobacteria</taxon>
        <taxon>Enterobacterales</taxon>
        <taxon>Yersiniaceae</taxon>
        <taxon>Yersinia</taxon>
    </lineage>
</organism>
<dbReference type="EMBL" id="UHJC01000001">
    <property type="protein sequence ID" value="SUP82473.1"/>
    <property type="molecule type" value="Genomic_DNA"/>
</dbReference>
<proteinExistence type="predicted"/>
<sequence length="45" mass="5447">MQHKNNEILFFALQMYRECLNQVHFFCLKSESREWVLAINAITVM</sequence>
<gene>
    <name evidence="1" type="ORF">NCTC8580_02155</name>
</gene>
<protein>
    <submittedName>
        <fullName evidence="1">Uncharacterized protein</fullName>
    </submittedName>
</protein>